<evidence type="ECO:0000313" key="3">
    <source>
        <dbReference type="EMBL" id="OMJ75786.1"/>
    </source>
</evidence>
<accession>A0A1R2BG79</accession>
<organism evidence="3 4">
    <name type="scientific">Stentor coeruleus</name>
    <dbReference type="NCBI Taxonomy" id="5963"/>
    <lineage>
        <taxon>Eukaryota</taxon>
        <taxon>Sar</taxon>
        <taxon>Alveolata</taxon>
        <taxon>Ciliophora</taxon>
        <taxon>Postciliodesmatophora</taxon>
        <taxon>Heterotrichea</taxon>
        <taxon>Heterotrichida</taxon>
        <taxon>Stentoridae</taxon>
        <taxon>Stentor</taxon>
    </lineage>
</organism>
<feature type="region of interest" description="Disordered" evidence="2">
    <location>
        <begin position="1"/>
        <end position="78"/>
    </location>
</feature>
<evidence type="ECO:0000256" key="2">
    <source>
        <dbReference type="SAM" id="MobiDB-lite"/>
    </source>
</evidence>
<dbReference type="Proteomes" id="UP000187209">
    <property type="component" value="Unassembled WGS sequence"/>
</dbReference>
<dbReference type="AlphaFoldDB" id="A0A1R2BG79"/>
<sequence length="247" mass="28036">MLKNFKPNQKTGIKSKPKITLPKKTGKSLDKEISPKSTKHSTPSSNTPSGKNKGSCKLDKEIKDITAEGQSDSSKDAEEIVKTTDSIKAKILESLKVLKDANMEYINQNQLLHEEVDSFQESFKNVRNEVSEILWESNRSKEELSRIRVIIESPKSRLKEEPILDFDLSPVKLPNEDIMVETLKHLQSEISEMKKKIEINEKELELKSLQNSELRSTVLRLKDSLLTESLTLQGEESHIACSNCLLF</sequence>
<feature type="compositionally biased region" description="Basic and acidic residues" evidence="2">
    <location>
        <begin position="56"/>
        <end position="66"/>
    </location>
</feature>
<feature type="coiled-coil region" evidence="1">
    <location>
        <begin position="95"/>
        <end position="129"/>
    </location>
</feature>
<protein>
    <submittedName>
        <fullName evidence="3">Uncharacterized protein</fullName>
    </submittedName>
</protein>
<gene>
    <name evidence="3" type="ORF">SteCoe_25012</name>
</gene>
<feature type="compositionally biased region" description="Polar residues" evidence="2">
    <location>
        <begin position="1"/>
        <end position="12"/>
    </location>
</feature>
<feature type="compositionally biased region" description="Low complexity" evidence="2">
    <location>
        <begin position="40"/>
        <end position="49"/>
    </location>
</feature>
<keyword evidence="4" id="KW-1185">Reference proteome</keyword>
<feature type="coiled-coil region" evidence="1">
    <location>
        <begin position="183"/>
        <end position="212"/>
    </location>
</feature>
<evidence type="ECO:0000313" key="4">
    <source>
        <dbReference type="Proteomes" id="UP000187209"/>
    </source>
</evidence>
<name>A0A1R2BG79_9CILI</name>
<evidence type="ECO:0000256" key="1">
    <source>
        <dbReference type="SAM" id="Coils"/>
    </source>
</evidence>
<comment type="caution">
    <text evidence="3">The sequence shown here is derived from an EMBL/GenBank/DDBJ whole genome shotgun (WGS) entry which is preliminary data.</text>
</comment>
<dbReference type="EMBL" id="MPUH01000669">
    <property type="protein sequence ID" value="OMJ75786.1"/>
    <property type="molecule type" value="Genomic_DNA"/>
</dbReference>
<keyword evidence="1" id="KW-0175">Coiled coil</keyword>
<proteinExistence type="predicted"/>
<reference evidence="3 4" key="1">
    <citation type="submission" date="2016-11" db="EMBL/GenBank/DDBJ databases">
        <title>The macronuclear genome of Stentor coeruleus: a giant cell with tiny introns.</title>
        <authorList>
            <person name="Slabodnick M."/>
            <person name="Ruby J.G."/>
            <person name="Reiff S.B."/>
            <person name="Swart E.C."/>
            <person name="Gosai S."/>
            <person name="Prabakaran S."/>
            <person name="Witkowska E."/>
            <person name="Larue G.E."/>
            <person name="Fisher S."/>
            <person name="Freeman R.M."/>
            <person name="Gunawardena J."/>
            <person name="Chu W."/>
            <person name="Stover N.A."/>
            <person name="Gregory B.D."/>
            <person name="Nowacki M."/>
            <person name="Derisi J."/>
            <person name="Roy S.W."/>
            <person name="Marshall W.F."/>
            <person name="Sood P."/>
        </authorList>
    </citation>
    <scope>NUCLEOTIDE SEQUENCE [LARGE SCALE GENOMIC DNA]</scope>
    <source>
        <strain evidence="3">WM001</strain>
    </source>
</reference>